<feature type="compositionally biased region" description="Polar residues" evidence="1">
    <location>
        <begin position="50"/>
        <end position="61"/>
    </location>
</feature>
<dbReference type="PANTHER" id="PTHR33066:SF2">
    <property type="entry name" value="FILAGGRIN-2-LIKE"/>
    <property type="match status" value="1"/>
</dbReference>
<evidence type="ECO:0000313" key="2">
    <source>
        <dbReference type="Proteomes" id="UP000186698"/>
    </source>
</evidence>
<protein>
    <submittedName>
        <fullName evidence="3">Uncharacterized protein LOC121397139</fullName>
    </submittedName>
</protein>
<proteinExistence type="predicted"/>
<feature type="compositionally biased region" description="Polar residues" evidence="1">
    <location>
        <begin position="748"/>
        <end position="762"/>
    </location>
</feature>
<feature type="compositionally biased region" description="Polar residues" evidence="1">
    <location>
        <begin position="957"/>
        <end position="969"/>
    </location>
</feature>
<dbReference type="GeneID" id="121397139"/>
<dbReference type="RefSeq" id="XP_041429227.1">
    <property type="nucleotide sequence ID" value="XM_041573293.1"/>
</dbReference>
<feature type="region of interest" description="Disordered" evidence="1">
    <location>
        <begin position="741"/>
        <end position="762"/>
    </location>
</feature>
<feature type="region of interest" description="Disordered" evidence="1">
    <location>
        <begin position="412"/>
        <end position="460"/>
    </location>
</feature>
<dbReference type="Gene3D" id="1.10.287.3160">
    <property type="match status" value="1"/>
</dbReference>
<feature type="compositionally biased region" description="Polar residues" evidence="1">
    <location>
        <begin position="822"/>
        <end position="836"/>
    </location>
</feature>
<sequence length="1001" mass="110154">MFIFSRGKTASVRYLACAKCRKKLPSGQKEPSCSKCKTAEPEKELPGSAPIQTEQIPQTPTVTVTDVSNPIQTVIPDWAAQLATGIPKLASSLDKILSRLDKPRHRGSKRRAPSSSDEESDNCSRDSSPVPDREETLDLSEGELSCSSDMLDEEPSKFSAKAIDDLITSVLETLNIQEPETSTDKSKILFKRSSRSAPTFPSHAQLEQIIQQEWNKPESRFQPNRRFLKLYPFSADTTEKWSSPPSVDAPVSRLSKNTALPVPDASSFKDSGTALRPILATAWVSRAVQTWSESLVQAILSGVPRQELSQVATQIKDANEYICEAALDATQAVSRASALSIATFDLICHPKSLLHHCHLRENSCSAQIWTRSLVKQQEERARYFLNQKPVLPFGEGGFFALHKTRALDTLHHGIQPPTEDASRVSPESPGRLANPLPERRTSPPPHDGRPPAHGTPMGGRLLHFSRNHIKFLDTGGGNSRLSPRIRFVAPSPIFHVKNPKRTNKVQGLPKRAVYSFTSRGHFLGSSKGALQGILFQSVCRSQKRRIGTSSTRSKGTKQICSSKKVQNGISTRHHCSNDPRPIHDVPRHKGRLPACANLPFSSKVLTIRHTKPPLPIQGTSFWPHFGTKGVHKNHGSSHCRDTAVRNIHNPVSRRPVNQSTLFSRSTKSNPSCYEQTTRSRMVYQSRKIIHNTQTVYGFSRTTVRHTDTKIVPNSGKDCSSQSSNTFLTGKNKPFNQILHESSGGHGINNRSGSIRPNSHAGTSMEHSYIMEKKTLDSRDPSFSQDASIPDLVATNTVQFQGKTSRRVTMETNDNRCEPVGLGSSTRGQIRTRSVDSSGEPFTHKSSGDQGYLSRTQSLANRTIRPTDKDTVRQFDSGGLYKPPGGHKKQGGLTRSQAHFPVGGTEQRQTIGHFHPRPAKLGSRLPQPPNIRPRRMGAKGGDFSRNKRKMGLAGSRPNGFSPQPTGTNLPCSVPGPSGISSRRSHSPVGFSTILRISSNSPF</sequence>
<name>A0A8J1LI75_XENLA</name>
<dbReference type="Proteomes" id="UP000186698">
    <property type="component" value="Chromosome 8L"/>
</dbReference>
<evidence type="ECO:0000256" key="1">
    <source>
        <dbReference type="SAM" id="MobiDB-lite"/>
    </source>
</evidence>
<dbReference type="KEGG" id="xla:121397139"/>
<organism evidence="2 3">
    <name type="scientific">Xenopus laevis</name>
    <name type="common">African clawed frog</name>
    <dbReference type="NCBI Taxonomy" id="8355"/>
    <lineage>
        <taxon>Eukaryota</taxon>
        <taxon>Metazoa</taxon>
        <taxon>Chordata</taxon>
        <taxon>Craniata</taxon>
        <taxon>Vertebrata</taxon>
        <taxon>Euteleostomi</taxon>
        <taxon>Amphibia</taxon>
        <taxon>Batrachia</taxon>
        <taxon>Anura</taxon>
        <taxon>Pipoidea</taxon>
        <taxon>Pipidae</taxon>
        <taxon>Xenopodinae</taxon>
        <taxon>Xenopus</taxon>
        <taxon>Xenopus</taxon>
    </lineage>
</organism>
<accession>A0A8J1LI75</accession>
<feature type="compositionally biased region" description="Polar residues" evidence="1">
    <location>
        <begin position="847"/>
        <end position="860"/>
    </location>
</feature>
<dbReference type="AlphaFoldDB" id="A0A8J1LI75"/>
<feature type="region of interest" description="Disordered" evidence="1">
    <location>
        <begin position="813"/>
        <end position="898"/>
    </location>
</feature>
<feature type="compositionally biased region" description="Basic residues" evidence="1">
    <location>
        <begin position="102"/>
        <end position="112"/>
    </location>
</feature>
<reference evidence="3" key="1">
    <citation type="submission" date="2025-08" db="UniProtKB">
        <authorList>
            <consortium name="RefSeq"/>
        </authorList>
    </citation>
    <scope>IDENTIFICATION</scope>
    <source>
        <strain evidence="3">J_2021</strain>
        <tissue evidence="3">Erythrocytes</tissue>
    </source>
</reference>
<feature type="compositionally biased region" description="Basic and acidic residues" evidence="1">
    <location>
        <begin position="437"/>
        <end position="450"/>
    </location>
</feature>
<feature type="region of interest" description="Disordered" evidence="1">
    <location>
        <begin position="913"/>
        <end position="1001"/>
    </location>
</feature>
<feature type="region of interest" description="Disordered" evidence="1">
    <location>
        <begin position="24"/>
        <end position="61"/>
    </location>
</feature>
<feature type="region of interest" description="Disordered" evidence="1">
    <location>
        <begin position="100"/>
        <end position="141"/>
    </location>
</feature>
<keyword evidence="2" id="KW-1185">Reference proteome</keyword>
<gene>
    <name evidence="3" type="primary">LOC121397139</name>
</gene>
<evidence type="ECO:0000313" key="3">
    <source>
        <dbReference type="RefSeq" id="XP_041429227.1"/>
    </source>
</evidence>
<dbReference type="PANTHER" id="PTHR33066">
    <property type="entry name" value="INTEGRASE_SAM-LIKE_N DOMAIN-CONTAINING PROTEIN"/>
    <property type="match status" value="1"/>
</dbReference>